<evidence type="ECO:0000313" key="7">
    <source>
        <dbReference type="EMBL" id="ETO69623.1"/>
    </source>
</evidence>
<sequence length="694" mass="77745">MLGSRSDRSRPTVASFKSGLKRLTVERSWHDSWGTTKEMSFADSEADQEPQSRVRLGNTQLLQLARDATDKVDFRRLTNRQASLRNWKWKAVANDFTAFSHGDGIEAAQEVLATGEMKASLNELSHILSTNTATDHDMVMRSLYKDYIHGAIVHVVDPSLGASSSSVKKPDMESKLTVKTSAFERSRMFKNHEQWCFLEYYEKMSSADAFTVTLASVPEKELLAGKMKADRVDDLPDLTAAYLIEKIPSSNSVRVVFFAQAALTEEEPQFDQSNISHSSDSSRGHQLARSKKRQKRLMRLAAGASQLPDVVRRRRFGTQPLADCTAFEANNSRCTCCAKSLRFLTRKKRCHICGYMICHQCWSIHSMETRDGRVSSVRACTRCVEFVNNGDYSRVDQENRGRIEIVSGSGLPSSDPPGKALTNFLHEALQTSSGSKRKSVMSVIRHLMNQEKEDAEVRSECSSVTSSVRLTDDDAKKYTDALDKGMLRVEILPVEDCVLANSKGRNYPLNTAPDLETMSKPPMPKDEQERITAIEKGGFSKITDTDELDLICELVAREMKCSTGLVTLINEDEQHVLASNVPPFRQLHMPRDQSFCQHTIMNDEPLLVPNPESDIRFQNLPALHAHDLRFYLGFPLKDENDQVVGSVCCIDNTSREVTASQYSAMKKLAETASKVVQIKGKQATRMSDPTTKDS</sequence>
<keyword evidence="3" id="KW-0862">Zinc</keyword>
<dbReference type="EMBL" id="ANJA01002526">
    <property type="protein sequence ID" value="ETO69623.1"/>
    <property type="molecule type" value="Genomic_DNA"/>
</dbReference>
<dbReference type="PANTHER" id="PTHR43102">
    <property type="entry name" value="SLR1143 PROTEIN"/>
    <property type="match status" value="1"/>
</dbReference>
<evidence type="ECO:0000256" key="3">
    <source>
        <dbReference type="ARBA" id="ARBA00022833"/>
    </source>
</evidence>
<evidence type="ECO:0000256" key="2">
    <source>
        <dbReference type="ARBA" id="ARBA00022771"/>
    </source>
</evidence>
<feature type="region of interest" description="Disordered" evidence="5">
    <location>
        <begin position="269"/>
        <end position="289"/>
    </location>
</feature>
<dbReference type="SUPFAM" id="SSF57903">
    <property type="entry name" value="FYVE/PHD zinc finger"/>
    <property type="match status" value="1"/>
</dbReference>
<feature type="domain" description="FYVE-type" evidence="6">
    <location>
        <begin position="328"/>
        <end position="388"/>
    </location>
</feature>
<evidence type="ECO:0000313" key="8">
    <source>
        <dbReference type="Proteomes" id="UP000028582"/>
    </source>
</evidence>
<dbReference type="Gene3D" id="3.30.450.40">
    <property type="match status" value="1"/>
</dbReference>
<dbReference type="PANTHER" id="PTHR43102:SF2">
    <property type="entry name" value="GAF DOMAIN-CONTAINING PROTEIN"/>
    <property type="match status" value="1"/>
</dbReference>
<dbReference type="InterPro" id="IPR029016">
    <property type="entry name" value="GAF-like_dom_sf"/>
</dbReference>
<proteinExistence type="predicted"/>
<dbReference type="InterPro" id="IPR011011">
    <property type="entry name" value="Znf_FYVE_PHD"/>
</dbReference>
<evidence type="ECO:0000259" key="6">
    <source>
        <dbReference type="PROSITE" id="PS50178"/>
    </source>
</evidence>
<accession>A0A080ZSL2</accession>
<dbReference type="CDD" id="cd00065">
    <property type="entry name" value="FYVE_like_SF"/>
    <property type="match status" value="1"/>
</dbReference>
<dbReference type="InterPro" id="IPR013083">
    <property type="entry name" value="Znf_RING/FYVE/PHD"/>
</dbReference>
<dbReference type="InterPro" id="IPR017455">
    <property type="entry name" value="Znf_FYVE-rel"/>
</dbReference>
<keyword evidence="2 4" id="KW-0863">Zinc-finger</keyword>
<reference evidence="7 8" key="1">
    <citation type="submission" date="2013-11" db="EMBL/GenBank/DDBJ databases">
        <title>The Genome Sequence of Phytophthora parasitica P1976.</title>
        <authorList>
            <consortium name="The Broad Institute Genomics Platform"/>
            <person name="Russ C."/>
            <person name="Tyler B."/>
            <person name="Panabieres F."/>
            <person name="Shan W."/>
            <person name="Tripathy S."/>
            <person name="Grunwald N."/>
            <person name="Machado M."/>
            <person name="Johnson C.S."/>
            <person name="Walker B."/>
            <person name="Young S."/>
            <person name="Zeng Q."/>
            <person name="Gargeya S."/>
            <person name="Fitzgerald M."/>
            <person name="Haas B."/>
            <person name="Abouelleil A."/>
            <person name="Allen A.W."/>
            <person name="Alvarado L."/>
            <person name="Arachchi H.M."/>
            <person name="Berlin A.M."/>
            <person name="Chapman S.B."/>
            <person name="Gainer-Dewar J."/>
            <person name="Goldberg J."/>
            <person name="Griggs A."/>
            <person name="Gujja S."/>
            <person name="Hansen M."/>
            <person name="Howarth C."/>
            <person name="Imamovic A."/>
            <person name="Ireland A."/>
            <person name="Larimer J."/>
            <person name="McCowan C."/>
            <person name="Murphy C."/>
            <person name="Pearson M."/>
            <person name="Poon T.W."/>
            <person name="Priest M."/>
            <person name="Roberts A."/>
            <person name="Saif S."/>
            <person name="Shea T."/>
            <person name="Sisk P."/>
            <person name="Sykes S."/>
            <person name="Wortman J."/>
            <person name="Nusbaum C."/>
            <person name="Birren B."/>
        </authorList>
    </citation>
    <scope>NUCLEOTIDE SEQUENCE [LARGE SCALE GENOMIC DNA]</scope>
    <source>
        <strain evidence="7 8">P1976</strain>
    </source>
</reference>
<evidence type="ECO:0000256" key="5">
    <source>
        <dbReference type="SAM" id="MobiDB-lite"/>
    </source>
</evidence>
<name>A0A080ZSL2_PHYNI</name>
<comment type="caution">
    <text evidence="7">The sequence shown here is derived from an EMBL/GenBank/DDBJ whole genome shotgun (WGS) entry which is preliminary data.</text>
</comment>
<feature type="non-terminal residue" evidence="7">
    <location>
        <position position="1"/>
    </location>
</feature>
<protein>
    <recommendedName>
        <fullName evidence="6">FYVE-type domain-containing protein</fullName>
    </recommendedName>
</protein>
<dbReference type="SUPFAM" id="SSF55781">
    <property type="entry name" value="GAF domain-like"/>
    <property type="match status" value="1"/>
</dbReference>
<dbReference type="PROSITE" id="PS50178">
    <property type="entry name" value="ZF_FYVE"/>
    <property type="match status" value="1"/>
</dbReference>
<dbReference type="Pfam" id="PF01590">
    <property type="entry name" value="GAF"/>
    <property type="match status" value="1"/>
</dbReference>
<dbReference type="AlphaFoldDB" id="A0A080ZSL2"/>
<dbReference type="OrthoDB" id="153648at2759"/>
<keyword evidence="1" id="KW-0479">Metal-binding</keyword>
<dbReference type="Gene3D" id="3.30.40.10">
    <property type="entry name" value="Zinc/RING finger domain, C3HC4 (zinc finger)"/>
    <property type="match status" value="1"/>
</dbReference>
<organism evidence="7 8">
    <name type="scientific">Phytophthora nicotianae P1976</name>
    <dbReference type="NCBI Taxonomy" id="1317066"/>
    <lineage>
        <taxon>Eukaryota</taxon>
        <taxon>Sar</taxon>
        <taxon>Stramenopiles</taxon>
        <taxon>Oomycota</taxon>
        <taxon>Peronosporomycetes</taxon>
        <taxon>Peronosporales</taxon>
        <taxon>Peronosporaceae</taxon>
        <taxon>Phytophthora</taxon>
    </lineage>
</organism>
<dbReference type="Proteomes" id="UP000028582">
    <property type="component" value="Unassembled WGS sequence"/>
</dbReference>
<gene>
    <name evidence="7" type="ORF">F444_13814</name>
</gene>
<evidence type="ECO:0000256" key="1">
    <source>
        <dbReference type="ARBA" id="ARBA00022723"/>
    </source>
</evidence>
<dbReference type="InterPro" id="IPR003018">
    <property type="entry name" value="GAF"/>
</dbReference>
<evidence type="ECO:0000256" key="4">
    <source>
        <dbReference type="PROSITE-ProRule" id="PRU00091"/>
    </source>
</evidence>
<dbReference type="GO" id="GO:0008270">
    <property type="term" value="F:zinc ion binding"/>
    <property type="evidence" value="ECO:0007669"/>
    <property type="project" value="UniProtKB-KW"/>
</dbReference>